<keyword evidence="2" id="KW-1185">Reference proteome</keyword>
<sequence>MVRGFFGIQMYYRRSASVQGQHFFTFVCSRYFGNGLSDPNISG</sequence>
<protein>
    <submittedName>
        <fullName evidence="1">Uncharacterized protein</fullName>
    </submittedName>
</protein>
<dbReference type="EMBL" id="CAXIEN010000070">
    <property type="protein sequence ID" value="CAL1273722.1"/>
    <property type="molecule type" value="Genomic_DNA"/>
</dbReference>
<name>A0AAV1ZPJ9_9ARAC</name>
<organism evidence="1 2">
    <name type="scientific">Larinioides sclopetarius</name>
    <dbReference type="NCBI Taxonomy" id="280406"/>
    <lineage>
        <taxon>Eukaryota</taxon>
        <taxon>Metazoa</taxon>
        <taxon>Ecdysozoa</taxon>
        <taxon>Arthropoda</taxon>
        <taxon>Chelicerata</taxon>
        <taxon>Arachnida</taxon>
        <taxon>Araneae</taxon>
        <taxon>Araneomorphae</taxon>
        <taxon>Entelegynae</taxon>
        <taxon>Araneoidea</taxon>
        <taxon>Araneidae</taxon>
        <taxon>Larinioides</taxon>
    </lineage>
</organism>
<dbReference type="AlphaFoldDB" id="A0AAV1ZPJ9"/>
<evidence type="ECO:0000313" key="2">
    <source>
        <dbReference type="Proteomes" id="UP001497382"/>
    </source>
</evidence>
<accession>A0AAV1ZPJ9</accession>
<evidence type="ECO:0000313" key="1">
    <source>
        <dbReference type="EMBL" id="CAL1273722.1"/>
    </source>
</evidence>
<gene>
    <name evidence="1" type="ORF">LARSCL_LOCUS7051</name>
</gene>
<reference evidence="1 2" key="1">
    <citation type="submission" date="2024-04" db="EMBL/GenBank/DDBJ databases">
        <authorList>
            <person name="Rising A."/>
            <person name="Reimegard J."/>
            <person name="Sonavane S."/>
            <person name="Akerstrom W."/>
            <person name="Nylinder S."/>
            <person name="Hedman E."/>
            <person name="Kallberg Y."/>
        </authorList>
    </citation>
    <scope>NUCLEOTIDE SEQUENCE [LARGE SCALE GENOMIC DNA]</scope>
</reference>
<dbReference type="Proteomes" id="UP001497382">
    <property type="component" value="Unassembled WGS sequence"/>
</dbReference>
<comment type="caution">
    <text evidence="1">The sequence shown here is derived from an EMBL/GenBank/DDBJ whole genome shotgun (WGS) entry which is preliminary data.</text>
</comment>
<feature type="non-terminal residue" evidence="1">
    <location>
        <position position="43"/>
    </location>
</feature>
<proteinExistence type="predicted"/>